<keyword evidence="2" id="KW-1185">Reference proteome</keyword>
<accession>A0A8T2F5V7</accession>
<dbReference type="EMBL" id="JAEFBK010000003">
    <property type="protein sequence ID" value="KAG7626991.1"/>
    <property type="molecule type" value="Genomic_DNA"/>
</dbReference>
<dbReference type="Proteomes" id="UP000694240">
    <property type="component" value="Chromosome 3"/>
</dbReference>
<name>A0A8T2F5V7_9BRAS</name>
<proteinExistence type="predicted"/>
<reference evidence="1 2" key="1">
    <citation type="submission" date="2020-12" db="EMBL/GenBank/DDBJ databases">
        <title>Concerted genomic and epigenomic changes stabilize Arabidopsis allopolyploids.</title>
        <authorList>
            <person name="Chen Z."/>
        </authorList>
    </citation>
    <scope>NUCLEOTIDE SEQUENCE [LARGE SCALE GENOMIC DNA]</scope>
    <source>
        <strain evidence="1">Allo738</strain>
        <tissue evidence="1">Leaf</tissue>
    </source>
</reference>
<evidence type="ECO:0000313" key="2">
    <source>
        <dbReference type="Proteomes" id="UP000694240"/>
    </source>
</evidence>
<dbReference type="AlphaFoldDB" id="A0A8T2F5V7"/>
<protein>
    <submittedName>
        <fullName evidence="1">Uncharacterized protein</fullName>
    </submittedName>
</protein>
<sequence length="125" mass="14345">MELDTQNLVIEDNFNLEDQEMDHEDPEMDQILPHETASSGTVGLIAELITLWKCCLSLLFYLNKLYLEICKSSMITTAGITEFTNMCTVLNDQLSHARDDKLKRMSLRVDEADITFALKEIHVYT</sequence>
<gene>
    <name evidence="1" type="ORF">ISN45_At03g031080</name>
</gene>
<organism evidence="1 2">
    <name type="scientific">Arabidopsis thaliana x Arabidopsis arenosa</name>
    <dbReference type="NCBI Taxonomy" id="1240361"/>
    <lineage>
        <taxon>Eukaryota</taxon>
        <taxon>Viridiplantae</taxon>
        <taxon>Streptophyta</taxon>
        <taxon>Embryophyta</taxon>
        <taxon>Tracheophyta</taxon>
        <taxon>Spermatophyta</taxon>
        <taxon>Magnoliopsida</taxon>
        <taxon>eudicotyledons</taxon>
        <taxon>Gunneridae</taxon>
        <taxon>Pentapetalae</taxon>
        <taxon>rosids</taxon>
        <taxon>malvids</taxon>
        <taxon>Brassicales</taxon>
        <taxon>Brassicaceae</taxon>
        <taxon>Camelineae</taxon>
        <taxon>Arabidopsis</taxon>
    </lineage>
</organism>
<comment type="caution">
    <text evidence="1">The sequence shown here is derived from an EMBL/GenBank/DDBJ whole genome shotgun (WGS) entry which is preliminary data.</text>
</comment>
<evidence type="ECO:0000313" key="1">
    <source>
        <dbReference type="EMBL" id="KAG7626991.1"/>
    </source>
</evidence>